<dbReference type="EMBL" id="JACIIV010000019">
    <property type="protein sequence ID" value="MBB6228468.1"/>
    <property type="molecule type" value="Genomic_DNA"/>
</dbReference>
<evidence type="ECO:0000313" key="2">
    <source>
        <dbReference type="Proteomes" id="UP000538147"/>
    </source>
</evidence>
<comment type="caution">
    <text evidence="1">The sequence shown here is derived from an EMBL/GenBank/DDBJ whole genome shotgun (WGS) entry which is preliminary data.</text>
</comment>
<keyword evidence="2" id="KW-1185">Reference proteome</keyword>
<dbReference type="AlphaFoldDB" id="A0A841LHM3"/>
<dbReference type="Proteomes" id="UP000538147">
    <property type="component" value="Unassembled WGS sequence"/>
</dbReference>
<gene>
    <name evidence="1" type="ORF">FHS79_002655</name>
</gene>
<evidence type="ECO:0008006" key="3">
    <source>
        <dbReference type="Google" id="ProtNLM"/>
    </source>
</evidence>
<protein>
    <recommendedName>
        <fullName evidence="3">DUF4352 domain-containing protein</fullName>
    </recommendedName>
</protein>
<sequence>MIEQSGLRAMVVVLLLAGVSACGGGDEKTGTADVATPVAAPAADGAPEPAAGGSASLWNGGAVGPLDVQVAHPSGVVLQLTSIQSRATETAIGMRVINGRERDVQLNRFNTNRNGYLVLDGGERLYLSPPVNNARLVIEPGQTMEGELVFLGRLSPVGNATLVLNENQSMSNEHTTTPGFRIDLPLAAGAAQ</sequence>
<name>A0A841LHM3_9SPHN</name>
<organism evidence="1 2">
    <name type="scientific">Polymorphobacter multimanifer</name>
    <dbReference type="NCBI Taxonomy" id="1070431"/>
    <lineage>
        <taxon>Bacteria</taxon>
        <taxon>Pseudomonadati</taxon>
        <taxon>Pseudomonadota</taxon>
        <taxon>Alphaproteobacteria</taxon>
        <taxon>Sphingomonadales</taxon>
        <taxon>Sphingosinicellaceae</taxon>
        <taxon>Polymorphobacter</taxon>
    </lineage>
</organism>
<accession>A0A841LHM3</accession>
<dbReference type="RefSeq" id="WP_184200832.1">
    <property type="nucleotide sequence ID" value="NZ_JACIIV010000019.1"/>
</dbReference>
<evidence type="ECO:0000313" key="1">
    <source>
        <dbReference type="EMBL" id="MBB6228468.1"/>
    </source>
</evidence>
<proteinExistence type="predicted"/>
<reference evidence="1 2" key="1">
    <citation type="submission" date="2020-08" db="EMBL/GenBank/DDBJ databases">
        <title>Genomic Encyclopedia of Type Strains, Phase IV (KMG-IV): sequencing the most valuable type-strain genomes for metagenomic binning, comparative biology and taxonomic classification.</title>
        <authorList>
            <person name="Goeker M."/>
        </authorList>
    </citation>
    <scope>NUCLEOTIDE SEQUENCE [LARGE SCALE GENOMIC DNA]</scope>
    <source>
        <strain evidence="1 2">DSM 102189</strain>
    </source>
</reference>